<reference evidence="5" key="2">
    <citation type="submission" date="2020-04" db="EMBL/GenBank/DDBJ databases">
        <authorList>
            <consortium name="NCBI Genome Project"/>
        </authorList>
    </citation>
    <scope>NUCLEOTIDE SEQUENCE</scope>
    <source>
        <strain evidence="5">CBS 342.82</strain>
    </source>
</reference>
<dbReference type="Gene3D" id="3.40.50.300">
    <property type="entry name" value="P-loop containing nucleotide triphosphate hydrolases"/>
    <property type="match status" value="1"/>
</dbReference>
<feature type="region of interest" description="Disordered" evidence="2">
    <location>
        <begin position="87"/>
        <end position="206"/>
    </location>
</feature>
<comment type="similarity">
    <text evidence="1">Belongs to the TRAFAC class TrmE-Era-EngA-EngB-Septin-like GTPase superfamily. Septin GTPase family.</text>
</comment>
<feature type="region of interest" description="Disordered" evidence="2">
    <location>
        <begin position="1"/>
        <end position="75"/>
    </location>
</feature>
<protein>
    <recommendedName>
        <fullName evidence="3">Septin-type G domain-containing protein</fullName>
    </recommendedName>
</protein>
<gene>
    <name evidence="5" type="ORF">K489DRAFT_310454</name>
</gene>
<sequence>MSTNQRDEVRAPKAKKTILPVQAGSNAGPTTFFLKTEKEMEQSVQRGRKLSRSSVAAENKPENRPPAVDMSTSIAETTYGVQSLEDTINSGFSSSSDLSRASSQSNDEHSPTAGRDGKTLLYKKRKAGNRVHPTIRSAGHRIISSENSPHSPSMTASPISARSTESPLRTHSFRRGSNSSSINFNHLLTPVKSNPKPFSAAPSTPRSASVKSFQLSDEEACLADEIGSQAIFSSHGDDDVDLERTPQLVMPSLAMPERRAFTQQGRSMGRLKVMVIGPRRSGKTSLISNILATSEHVVHVDSALSAFSDQASTRAFLEISASTKPLPTWWADLDSKSSARRRMSVGDVLDRNIIFIDSPPAEDDDQIRRVSEYIAQSTRRAVHIDGMSDVEIMGMLAGDGGVQMDAVIYIFASTDTTSPPLLTDAQQECLRLIAECTNLIPVIGHADQMTNESLSVRKCQIEEILKSSRVETYRLADGTIEPLAVSSARGSDADVIDASLLMSSKYMPPLVSSELHYLVEHLFDPSNMARLRHLSAQKAAAYRKNHPAHPQPLFHHTHHQQSHTGHLSPVISTGSVLDEASKVLIPYGTSSYYRSTSPTISDFSAPSSSACAVARYNESPRDPNQPIREIVTAQWAEDLTHRGRDPTIVKPISQTFPQYFSSGLPSDTESDPKALTLPQHQHSSTSQPQRPSRGRLGGALCVIDPRDPLGVLAFGQRSYFALRVAGGCGLLGALCYCVVRFWTLGWELSAIGGGQVHAMAVPAPTRTWEGALKGVFPGWAR</sequence>
<dbReference type="Pfam" id="PF00735">
    <property type="entry name" value="Septin"/>
    <property type="match status" value="1"/>
</dbReference>
<dbReference type="Proteomes" id="UP000504637">
    <property type="component" value="Unplaced"/>
</dbReference>
<feature type="compositionally biased region" description="Basic and acidic residues" evidence="2">
    <location>
        <begin position="1"/>
        <end position="11"/>
    </location>
</feature>
<feature type="compositionally biased region" description="Polar residues" evidence="2">
    <location>
        <begin position="144"/>
        <end position="186"/>
    </location>
</feature>
<feature type="domain" description="Septin-type G" evidence="3">
    <location>
        <begin position="427"/>
        <end position="477"/>
    </location>
</feature>
<name>A0A6J3MJ87_9PEZI</name>
<evidence type="ECO:0000259" key="3">
    <source>
        <dbReference type="Pfam" id="PF00735"/>
    </source>
</evidence>
<reference evidence="5" key="3">
    <citation type="submission" date="2025-08" db="UniProtKB">
        <authorList>
            <consortium name="RefSeq"/>
        </authorList>
    </citation>
    <scope>IDENTIFICATION</scope>
    <source>
        <strain evidence="5">CBS 342.82</strain>
    </source>
</reference>
<dbReference type="GO" id="GO:0005525">
    <property type="term" value="F:GTP binding"/>
    <property type="evidence" value="ECO:0007669"/>
    <property type="project" value="UniProtKB-KW"/>
</dbReference>
<dbReference type="InterPro" id="IPR027417">
    <property type="entry name" value="P-loop_NTPase"/>
</dbReference>
<dbReference type="InterPro" id="IPR030379">
    <property type="entry name" value="G_SEPTIN_dom"/>
</dbReference>
<organism evidence="5">
    <name type="scientific">Dissoconium aciculare CBS 342.82</name>
    <dbReference type="NCBI Taxonomy" id="1314786"/>
    <lineage>
        <taxon>Eukaryota</taxon>
        <taxon>Fungi</taxon>
        <taxon>Dikarya</taxon>
        <taxon>Ascomycota</taxon>
        <taxon>Pezizomycotina</taxon>
        <taxon>Dothideomycetes</taxon>
        <taxon>Dothideomycetidae</taxon>
        <taxon>Mycosphaerellales</taxon>
        <taxon>Dissoconiaceae</taxon>
        <taxon>Dissoconium</taxon>
    </lineage>
</organism>
<dbReference type="GeneID" id="54358506"/>
<dbReference type="OrthoDB" id="4150765at2759"/>
<dbReference type="SUPFAM" id="SSF52540">
    <property type="entry name" value="P-loop containing nucleoside triphosphate hydrolases"/>
    <property type="match status" value="1"/>
</dbReference>
<proteinExistence type="inferred from homology"/>
<reference evidence="5" key="1">
    <citation type="submission" date="2020-01" db="EMBL/GenBank/DDBJ databases">
        <authorList>
            <consortium name="DOE Joint Genome Institute"/>
            <person name="Haridas S."/>
            <person name="Albert R."/>
            <person name="Binder M."/>
            <person name="Bloem J."/>
            <person name="Labutti K."/>
            <person name="Salamov A."/>
            <person name="Andreopoulos B."/>
            <person name="Baker S.E."/>
            <person name="Barry K."/>
            <person name="Bills G."/>
            <person name="Bluhm B.H."/>
            <person name="Cannon C."/>
            <person name="Castanera R."/>
            <person name="Culley D.E."/>
            <person name="Daum C."/>
            <person name="Ezra D."/>
            <person name="Gonzalez J.B."/>
            <person name="Henrissat B."/>
            <person name="Kuo A."/>
            <person name="Liang C."/>
            <person name="Lipzen A."/>
            <person name="Lutzoni F."/>
            <person name="Magnuson J."/>
            <person name="Mondo S."/>
            <person name="Nolan M."/>
            <person name="Ohm R."/>
            <person name="Pangilinan J."/>
            <person name="Park H.-J."/>
            <person name="Ramirez L."/>
            <person name="Alfaro M."/>
            <person name="Sun H."/>
            <person name="Tritt A."/>
            <person name="Yoshinaga Y."/>
            <person name="Zwiers L.-H."/>
            <person name="Turgeon B.G."/>
            <person name="Goodwin S.B."/>
            <person name="Spatafora J.W."/>
            <person name="Crous P.W."/>
            <person name="Grigoriev I.V."/>
        </authorList>
    </citation>
    <scope>NUCLEOTIDE SEQUENCE</scope>
    <source>
        <strain evidence="5">CBS 342.82</strain>
    </source>
</reference>
<evidence type="ECO:0000256" key="1">
    <source>
        <dbReference type="RuleBase" id="RU004560"/>
    </source>
</evidence>
<feature type="compositionally biased region" description="Low complexity" evidence="2">
    <location>
        <begin position="678"/>
        <end position="691"/>
    </location>
</feature>
<feature type="region of interest" description="Disordered" evidence="2">
    <location>
        <begin position="661"/>
        <end position="697"/>
    </location>
</feature>
<feature type="compositionally biased region" description="Basic and acidic residues" evidence="2">
    <location>
        <begin position="106"/>
        <end position="118"/>
    </location>
</feature>
<dbReference type="RefSeq" id="XP_033465009.1">
    <property type="nucleotide sequence ID" value="XM_033600706.1"/>
</dbReference>
<evidence type="ECO:0000256" key="2">
    <source>
        <dbReference type="SAM" id="MobiDB-lite"/>
    </source>
</evidence>
<keyword evidence="1" id="KW-0547">Nucleotide-binding</keyword>
<keyword evidence="1" id="KW-0342">GTP-binding</keyword>
<feature type="compositionally biased region" description="Low complexity" evidence="2">
    <location>
        <begin position="90"/>
        <end position="105"/>
    </location>
</feature>
<evidence type="ECO:0000313" key="4">
    <source>
        <dbReference type="Proteomes" id="UP000504637"/>
    </source>
</evidence>
<accession>A0A6J3MJ87</accession>
<evidence type="ECO:0000313" key="5">
    <source>
        <dbReference type="RefSeq" id="XP_033465009.1"/>
    </source>
</evidence>
<keyword evidence="4" id="KW-1185">Reference proteome</keyword>
<dbReference type="AlphaFoldDB" id="A0A6J3MJ87"/>